<reference evidence="2 3" key="1">
    <citation type="submission" date="2020-11" db="EMBL/GenBank/DDBJ databases">
        <title>Draft Genome Sequence and Secondary Metabolite Biosynthetic Potential of the Lysobacter niastensis Type strain DSM 18481.</title>
        <authorList>
            <person name="Turrini P."/>
            <person name="Artuso I."/>
            <person name="Tescari M."/>
            <person name="Lugli G.A."/>
            <person name="Frangipani E."/>
            <person name="Ventura M."/>
            <person name="Visca P."/>
        </authorList>
    </citation>
    <scope>NUCLEOTIDE SEQUENCE [LARGE SCALE GENOMIC DNA]</scope>
    <source>
        <strain evidence="2 3">DSM 18481</strain>
    </source>
</reference>
<name>A0ABS0B4Q0_9GAMM</name>
<proteinExistence type="predicted"/>
<dbReference type="Pfam" id="PF09206">
    <property type="entry name" value="ArabFuran-catal"/>
    <property type="match status" value="1"/>
</dbReference>
<keyword evidence="3" id="KW-1185">Reference proteome</keyword>
<sequence>MMIINPYAFATAVPYLDLLATTPRAALSLRKLISTATTAIRVRRSSDNAEQDIGFSGNALDTASLASFVGSNSAFITKFYDQTGNGEDLVQATGSKQPRIVSAGVYDAEAVFDGASDAMAIASLTLGAAQVGVYMKTRQQGAAPVEIIAELSANYNSNAQSFVLYSDSSSGASALWAGSRNTTAGSDYRLSEFPAIGLLGVMRQITVLLDRTITGNGEIAAWQGGVSAAPTVWGAPAEQTGTYSSYDLHVASRAGSSLFRGMSLESLVVYNADTAAIRADIEAVVA</sequence>
<feature type="domain" description="Alpha-L-arabinofuranosidase B catalytic" evidence="1">
    <location>
        <begin position="30"/>
        <end position="136"/>
    </location>
</feature>
<accession>A0ABS0B4Q0</accession>
<dbReference type="InterPro" id="IPR015289">
    <property type="entry name" value="A-L-arabinofuranosidase_B_cat"/>
</dbReference>
<dbReference type="RefSeq" id="WP_194929442.1">
    <property type="nucleotide sequence ID" value="NZ_JADLZT010000001.1"/>
</dbReference>
<gene>
    <name evidence="2" type="ORF">IU514_02360</name>
</gene>
<evidence type="ECO:0000313" key="2">
    <source>
        <dbReference type="EMBL" id="MBF6022863.1"/>
    </source>
</evidence>
<organism evidence="2 3">
    <name type="scientific">Lysobacter niastensis</name>
    <dbReference type="NCBI Taxonomy" id="380629"/>
    <lineage>
        <taxon>Bacteria</taxon>
        <taxon>Pseudomonadati</taxon>
        <taxon>Pseudomonadota</taxon>
        <taxon>Gammaproteobacteria</taxon>
        <taxon>Lysobacterales</taxon>
        <taxon>Lysobacteraceae</taxon>
        <taxon>Lysobacter</taxon>
    </lineage>
</organism>
<dbReference type="Gene3D" id="2.60.120.200">
    <property type="match status" value="1"/>
</dbReference>
<dbReference type="EMBL" id="JADLZT010000001">
    <property type="protein sequence ID" value="MBF6022863.1"/>
    <property type="molecule type" value="Genomic_DNA"/>
</dbReference>
<evidence type="ECO:0000259" key="1">
    <source>
        <dbReference type="Pfam" id="PF09206"/>
    </source>
</evidence>
<comment type="caution">
    <text evidence="2">The sequence shown here is derived from an EMBL/GenBank/DDBJ whole genome shotgun (WGS) entry which is preliminary data.</text>
</comment>
<dbReference type="Proteomes" id="UP001429984">
    <property type="component" value="Unassembled WGS sequence"/>
</dbReference>
<protein>
    <recommendedName>
        <fullName evidence="1">Alpha-L-arabinofuranosidase B catalytic domain-containing protein</fullName>
    </recommendedName>
</protein>
<evidence type="ECO:0000313" key="3">
    <source>
        <dbReference type="Proteomes" id="UP001429984"/>
    </source>
</evidence>